<evidence type="ECO:0000256" key="2">
    <source>
        <dbReference type="ARBA" id="ARBA00012528"/>
    </source>
</evidence>
<keyword evidence="6" id="KW-0548">Nucleotidyltransferase</keyword>
<dbReference type="PROSITE" id="PS50887">
    <property type="entry name" value="GGDEF"/>
    <property type="match status" value="1"/>
</dbReference>
<sequence>MATKDYKVSFWNSVALMALGGILVFEAAKASDNNDKYLTPVTLQLQWYHQFQFAGYYAALHKGFYEAAGLDVTIKDGGYDAKGNAIIPEAEVVFNRAQFGITRTDLLINHSQGLPVAVIANVMQHSPYVFMTLKDYGFSSLEEIGLNRPVTLNLPSVSDGRNDAEAMAALKVAHVEPAWLNNRFPTWKIEDLLNGTTELMPAYVTDGPFFVEKEGRTPLIISPEDYGIDFYGDLIFTSVKMIEQQPDIVKSFRDASLQGWKYALEHPAEIVSLIHKEYRTRNEHYDLEFLIYESAEIKKLINPDVIEVGYMNPLRWEKIAKTYQSLGLIREYDIESLLYIPPANHPLSGYIKWVKLLVLPLIISLIISAYLYSLTRRLRKEIARRREAEATLKIQAERDALTGLDNRYAFQRNFSHEFERARRYKQPFSLVMIDIDFFKEINDKFGHLAGDEVLKSLANVTSGLLRGSDQMARYGGEEFVILLPNTLESEAMALAERILRANQSNCVLVDGHSLQYTISLGVTELSDEDQSINDLFKRSDQLLYEAKDAGRNCIRRYVGKFVLQ</sequence>
<keyword evidence="4" id="KW-1133">Transmembrane helix</keyword>
<dbReference type="SUPFAM" id="SSF53850">
    <property type="entry name" value="Periplasmic binding protein-like II"/>
    <property type="match status" value="1"/>
</dbReference>
<dbReference type="Pfam" id="PF00990">
    <property type="entry name" value="GGDEF"/>
    <property type="match status" value="1"/>
</dbReference>
<dbReference type="InterPro" id="IPR043128">
    <property type="entry name" value="Rev_trsase/Diguanyl_cyclase"/>
</dbReference>
<comment type="caution">
    <text evidence="6">The sequence shown here is derived from an EMBL/GenBank/DDBJ whole genome shotgun (WGS) entry which is preliminary data.</text>
</comment>
<dbReference type="GO" id="GO:0005886">
    <property type="term" value="C:plasma membrane"/>
    <property type="evidence" value="ECO:0007669"/>
    <property type="project" value="TreeGrafter"/>
</dbReference>
<dbReference type="Pfam" id="PF09084">
    <property type="entry name" value="NMT1"/>
    <property type="match status" value="1"/>
</dbReference>
<dbReference type="RefSeq" id="WP_178968690.1">
    <property type="nucleotide sequence ID" value="NZ_CP041336.1"/>
</dbReference>
<keyword evidence="6" id="KW-0808">Transferase</keyword>
<dbReference type="Proteomes" id="UP001169862">
    <property type="component" value="Unassembled WGS sequence"/>
</dbReference>
<dbReference type="EC" id="2.7.7.65" evidence="2"/>
<dbReference type="Gene3D" id="3.40.190.10">
    <property type="entry name" value="Periplasmic binding protein-like II"/>
    <property type="match status" value="2"/>
</dbReference>
<evidence type="ECO:0000313" key="7">
    <source>
        <dbReference type="Proteomes" id="UP001169862"/>
    </source>
</evidence>
<dbReference type="InterPro" id="IPR050469">
    <property type="entry name" value="Diguanylate_Cyclase"/>
</dbReference>
<dbReference type="NCBIfam" id="TIGR00254">
    <property type="entry name" value="GGDEF"/>
    <property type="match status" value="1"/>
</dbReference>
<feature type="transmembrane region" description="Helical" evidence="4">
    <location>
        <begin position="353"/>
        <end position="375"/>
    </location>
</feature>
<keyword evidence="4" id="KW-0472">Membrane</keyword>
<dbReference type="GO" id="GO:0052621">
    <property type="term" value="F:diguanylate cyclase activity"/>
    <property type="evidence" value="ECO:0007669"/>
    <property type="project" value="UniProtKB-EC"/>
</dbReference>
<accession>A0AAW7XFW4</accession>
<dbReference type="InterPro" id="IPR000160">
    <property type="entry name" value="GGDEF_dom"/>
</dbReference>
<comment type="cofactor">
    <cofactor evidence="1">
        <name>Mg(2+)</name>
        <dbReference type="ChEBI" id="CHEBI:18420"/>
    </cofactor>
</comment>
<comment type="catalytic activity">
    <reaction evidence="3">
        <text>2 GTP = 3',3'-c-di-GMP + 2 diphosphate</text>
        <dbReference type="Rhea" id="RHEA:24898"/>
        <dbReference type="ChEBI" id="CHEBI:33019"/>
        <dbReference type="ChEBI" id="CHEBI:37565"/>
        <dbReference type="ChEBI" id="CHEBI:58805"/>
        <dbReference type="EC" id="2.7.7.65"/>
    </reaction>
</comment>
<dbReference type="Gene3D" id="3.30.70.270">
    <property type="match status" value="1"/>
</dbReference>
<feature type="domain" description="GGDEF" evidence="5">
    <location>
        <begin position="426"/>
        <end position="559"/>
    </location>
</feature>
<dbReference type="FunFam" id="3.30.70.270:FF:000001">
    <property type="entry name" value="Diguanylate cyclase domain protein"/>
    <property type="match status" value="1"/>
</dbReference>
<evidence type="ECO:0000313" key="6">
    <source>
        <dbReference type="EMBL" id="MDO6452457.1"/>
    </source>
</evidence>
<dbReference type="GO" id="GO:1902201">
    <property type="term" value="P:negative regulation of bacterial-type flagellum-dependent cell motility"/>
    <property type="evidence" value="ECO:0007669"/>
    <property type="project" value="TreeGrafter"/>
</dbReference>
<dbReference type="GeneID" id="89456196"/>
<reference evidence="6" key="1">
    <citation type="submission" date="2023-07" db="EMBL/GenBank/DDBJ databases">
        <title>Genome content predicts the carbon catabolic preferences of heterotrophic bacteria.</title>
        <authorList>
            <person name="Gralka M."/>
        </authorList>
    </citation>
    <scope>NUCLEOTIDE SEQUENCE</scope>
    <source>
        <strain evidence="6">I2M16</strain>
    </source>
</reference>
<proteinExistence type="predicted"/>
<dbReference type="InterPro" id="IPR015168">
    <property type="entry name" value="SsuA/THI5"/>
</dbReference>
<dbReference type="GO" id="GO:0043709">
    <property type="term" value="P:cell adhesion involved in single-species biofilm formation"/>
    <property type="evidence" value="ECO:0007669"/>
    <property type="project" value="TreeGrafter"/>
</dbReference>
<dbReference type="PANTHER" id="PTHR45138:SF9">
    <property type="entry name" value="DIGUANYLATE CYCLASE DGCM-RELATED"/>
    <property type="match status" value="1"/>
</dbReference>
<dbReference type="SMART" id="SM00267">
    <property type="entry name" value="GGDEF"/>
    <property type="match status" value="1"/>
</dbReference>
<protein>
    <recommendedName>
        <fullName evidence="2">diguanylate cyclase</fullName>
        <ecNumber evidence="2">2.7.7.65</ecNumber>
    </recommendedName>
</protein>
<organism evidence="6 7">
    <name type="scientific">Neptunomonas phycophila</name>
    <dbReference type="NCBI Taxonomy" id="1572645"/>
    <lineage>
        <taxon>Bacteria</taxon>
        <taxon>Pseudomonadati</taxon>
        <taxon>Pseudomonadota</taxon>
        <taxon>Gammaproteobacteria</taxon>
        <taxon>Oceanospirillales</taxon>
        <taxon>Oceanospirillaceae</taxon>
        <taxon>Neptunomonas</taxon>
    </lineage>
</organism>
<dbReference type="PANTHER" id="PTHR45138">
    <property type="entry name" value="REGULATORY COMPONENTS OF SENSORY TRANSDUCTION SYSTEM"/>
    <property type="match status" value="1"/>
</dbReference>
<dbReference type="EMBL" id="JAUOPG010000001">
    <property type="protein sequence ID" value="MDO6452457.1"/>
    <property type="molecule type" value="Genomic_DNA"/>
</dbReference>
<evidence type="ECO:0000256" key="3">
    <source>
        <dbReference type="ARBA" id="ARBA00034247"/>
    </source>
</evidence>
<dbReference type="CDD" id="cd01949">
    <property type="entry name" value="GGDEF"/>
    <property type="match status" value="1"/>
</dbReference>
<name>A0AAW7XFW4_9GAMM</name>
<dbReference type="InterPro" id="IPR029787">
    <property type="entry name" value="Nucleotide_cyclase"/>
</dbReference>
<keyword evidence="4" id="KW-0812">Transmembrane</keyword>
<dbReference type="AlphaFoldDB" id="A0AAW7XFW4"/>
<gene>
    <name evidence="6" type="ORF">Q4490_02660</name>
</gene>
<evidence type="ECO:0000256" key="4">
    <source>
        <dbReference type="SAM" id="Phobius"/>
    </source>
</evidence>
<evidence type="ECO:0000259" key="5">
    <source>
        <dbReference type="PROSITE" id="PS50887"/>
    </source>
</evidence>
<evidence type="ECO:0000256" key="1">
    <source>
        <dbReference type="ARBA" id="ARBA00001946"/>
    </source>
</evidence>
<dbReference type="SUPFAM" id="SSF55073">
    <property type="entry name" value="Nucleotide cyclase"/>
    <property type="match status" value="1"/>
</dbReference>